<name>A0A828U8H1_ECOLX</name>
<evidence type="ECO:0000313" key="2">
    <source>
        <dbReference type="Proteomes" id="UP000005272"/>
    </source>
</evidence>
<sequence>MNGLTRLFETHARTLHKKETRSRVEQITIRTGHLITLNNNGEKYEDRTYYDKTVY</sequence>
<dbReference type="AlphaFoldDB" id="A0A828U8H1"/>
<gene>
    <name evidence="1" type="ORF">ECDEC2D_2179</name>
</gene>
<protein>
    <submittedName>
        <fullName evidence="1">Uncharacterized protein</fullName>
    </submittedName>
</protein>
<comment type="caution">
    <text evidence="1">The sequence shown here is derived from an EMBL/GenBank/DDBJ whole genome shotgun (WGS) entry which is preliminary data.</text>
</comment>
<evidence type="ECO:0000313" key="1">
    <source>
        <dbReference type="EMBL" id="EHU46243.1"/>
    </source>
</evidence>
<proteinExistence type="predicted"/>
<dbReference type="EMBL" id="AIFC01000019">
    <property type="protein sequence ID" value="EHU46243.1"/>
    <property type="molecule type" value="Genomic_DNA"/>
</dbReference>
<reference evidence="1 2" key="1">
    <citation type="journal article" date="2012" name="J. Bacteriol.">
        <title>Draft Genome Sequences of the Diarrheagenic Escherichia coli Collection.</title>
        <authorList>
            <person name="Hazen T.H."/>
            <person name="Sahl J.W."/>
            <person name="Redman J.C."/>
            <person name="Morris C.R."/>
            <person name="Daugherty S.C."/>
            <person name="Chibucos M.C."/>
            <person name="Sengamalay N.A."/>
            <person name="Fraser-Liggett C.M."/>
            <person name="Steinsland H."/>
            <person name="Whittam T.S."/>
            <person name="Whittam B."/>
            <person name="Manning S.D."/>
            <person name="Rasko D.A."/>
        </authorList>
    </citation>
    <scope>NUCLEOTIDE SEQUENCE [LARGE SCALE GENOMIC DNA]</scope>
    <source>
        <strain evidence="1 2">DEC2D</strain>
    </source>
</reference>
<organism evidence="1 2">
    <name type="scientific">Escherichia coli DEC2D</name>
    <dbReference type="NCBI Taxonomy" id="868141"/>
    <lineage>
        <taxon>Bacteria</taxon>
        <taxon>Pseudomonadati</taxon>
        <taxon>Pseudomonadota</taxon>
        <taxon>Gammaproteobacteria</taxon>
        <taxon>Enterobacterales</taxon>
        <taxon>Enterobacteriaceae</taxon>
        <taxon>Escherichia</taxon>
    </lineage>
</organism>
<accession>A0A828U8H1</accession>
<dbReference type="Proteomes" id="UP000005272">
    <property type="component" value="Unassembled WGS sequence"/>
</dbReference>